<protein>
    <recommendedName>
        <fullName evidence="3">histidine kinase</fullName>
        <ecNumber evidence="3">2.7.13.3</ecNumber>
    </recommendedName>
</protein>
<dbReference type="SUPFAM" id="SSF47384">
    <property type="entry name" value="Homodimeric domain of signal transducing histidine kinase"/>
    <property type="match status" value="1"/>
</dbReference>
<feature type="domain" description="Histidine kinase" evidence="11">
    <location>
        <begin position="708"/>
        <end position="944"/>
    </location>
</feature>
<organism evidence="14 15">
    <name type="scientific">Thalassotalea marina</name>
    <dbReference type="NCBI Taxonomy" id="1673741"/>
    <lineage>
        <taxon>Bacteria</taxon>
        <taxon>Pseudomonadati</taxon>
        <taxon>Pseudomonadota</taxon>
        <taxon>Gammaproteobacteria</taxon>
        <taxon>Alteromonadales</taxon>
        <taxon>Colwelliaceae</taxon>
        <taxon>Thalassotalea</taxon>
    </lineage>
</organism>
<evidence type="ECO:0000256" key="6">
    <source>
        <dbReference type="ARBA" id="ARBA00022777"/>
    </source>
</evidence>
<keyword evidence="7" id="KW-0902">Two-component regulatory system</keyword>
<dbReference type="Gene3D" id="1.10.287.130">
    <property type="match status" value="1"/>
</dbReference>
<dbReference type="CDD" id="cd06225">
    <property type="entry name" value="HAMP"/>
    <property type="match status" value="2"/>
</dbReference>
<keyword evidence="6 14" id="KW-0418">Kinase</keyword>
<sequence>MVNINSIGSRISLGIFTIVLILCTIVGINATQHASINQFSKQSFEEDVPGTQISLNLKFQLARALNALSGWSVNGAEQYKRDFNLAWDEITFYKNELSSIAKFSDSQHKKSIEFQVSLLQEVLNRLHKAQQDVLEVAQSSKNFPGIRLLNLEIAPAVDRINDLASQLINVESKKAQAQQNTSRLKLMADFRASFANATSSLRIYLLSSNEQYRIDHQSQWKENTIHFNRLLDSSDILPVEQQQILAEIKVHRDLYEPMIDKLIELRAANNWNIAQHLLNGVVAPLDNEAKNLIDDIYLKNDKHMKDNMTNIADSQKFAYQVSIASLLFAIILAAILAYFLTRMITNPIKEVLNVATNISRGNFNQSTTPKGAIEIKQMFEALSSMIRMLRKVEEHAKSVSQGDYSHPFTPISTEDQLGFAIQKMSKNLATTTLQNEKQNWANKGIADFNSHIQGQINLDDMLSSISNFIGDYFDVSVVALFLAQGNTLKLTSSYALKYRSTTVTEYSIGQGLVGQSALEKKTLIFRDSDTDQDWLNVDTGVSIAHAQHIAVVPMVNKQSNENTLVGVIVVSNMDRFNETEIQTLENIAQSAAVAIEMVESRSQLQDLLEESQVQAEELQAQQDELKTANEELEHQTNTLTKAKADLEEQSKKLEESNYELTLQSKMLEDQKHRLEIKNTEVEQAKQLVEQKAEEVAQASKYKSEFLANMSHELRTPLNSLLILSENLKENETNNLTQEQVEDIDIIHSGGTKLLNLINDILDLAKVESGKLSVNYETLPLESFINEINKEFHPLAQRKQLKFKISIAENLPKVIESDIMRLSQIIRNLLSNAIKFTNEGEISLKVSQSNKQNIIERLANDNTHHPKQALLFEVKDSGIGIDKSVHKAIFEAFQQADGSTSRVFGGTGLGLTISRELANLLGGYISIKSKPDHGSTFTLTLPLRNLEEKAVANDHLSASQALAKEIEQPIIADDRYNVSSNEQPIVLIIEHNAQTAKAILSIAHNHNFLGIVASSGKSGLALVNQYQISAIILNLDLPDIHGAKVLEGLKTSPLTQNIPVHLINERHEFIEKVDGAEGFITKPLDTDNISEIFNHEHNANARILIIENDQNNCHALKKLFNKKQFQLETTGSGLEAIELLKEISFDCIVLDLTLDDMTGIQWLEQCHNKEFTLPPIVIYTAEELSEEKYKQLLTYTQSIVIKGQRSAERLLDEVILFLTTNLAKANIDVPSQSKQENPFLDKKILLVDDDMRNTYALSKILKAKGMKIVIADDGQMAVDQVAQQQDIDLILMDIMMPVMDGYQAIKKIRENNQHPYPIIALTAKAMAEDRERCLNAGANDYLTKPVQTQKLLEMVKLWLYQ</sequence>
<dbReference type="CDD" id="cd17546">
    <property type="entry name" value="REC_hyHK_CKI1_RcsC-like"/>
    <property type="match status" value="1"/>
</dbReference>
<dbReference type="InterPro" id="IPR003018">
    <property type="entry name" value="GAF"/>
</dbReference>
<feature type="domain" description="Response regulatory" evidence="12">
    <location>
        <begin position="984"/>
        <end position="1096"/>
    </location>
</feature>
<dbReference type="InterPro" id="IPR029016">
    <property type="entry name" value="GAF-like_dom_sf"/>
</dbReference>
<dbReference type="Pfam" id="PF01590">
    <property type="entry name" value="GAF"/>
    <property type="match status" value="1"/>
</dbReference>
<evidence type="ECO:0000259" key="11">
    <source>
        <dbReference type="PROSITE" id="PS50109"/>
    </source>
</evidence>
<dbReference type="GO" id="GO:0000155">
    <property type="term" value="F:phosphorelay sensor kinase activity"/>
    <property type="evidence" value="ECO:0007669"/>
    <property type="project" value="InterPro"/>
</dbReference>
<dbReference type="FunFam" id="3.30.565.10:FF:000010">
    <property type="entry name" value="Sensor histidine kinase RcsC"/>
    <property type="match status" value="1"/>
</dbReference>
<dbReference type="Pfam" id="PF00072">
    <property type="entry name" value="Response_reg"/>
    <property type="match status" value="3"/>
</dbReference>
<dbReference type="InterPro" id="IPR036097">
    <property type="entry name" value="HisK_dim/P_sf"/>
</dbReference>
<feature type="modified residue" description="4-aspartylphosphate" evidence="8">
    <location>
        <position position="1150"/>
    </location>
</feature>
<keyword evidence="9" id="KW-0175">Coiled coil</keyword>
<evidence type="ECO:0000256" key="1">
    <source>
        <dbReference type="ARBA" id="ARBA00000085"/>
    </source>
</evidence>
<dbReference type="InterPro" id="IPR011006">
    <property type="entry name" value="CheY-like_superfamily"/>
</dbReference>
<dbReference type="SUPFAM" id="SSF55781">
    <property type="entry name" value="GAF domain-like"/>
    <property type="match status" value="1"/>
</dbReference>
<dbReference type="InterPro" id="IPR005467">
    <property type="entry name" value="His_kinase_dom"/>
</dbReference>
<dbReference type="SUPFAM" id="SSF55874">
    <property type="entry name" value="ATPase domain of HSP90 chaperone/DNA topoisomerase II/histidine kinase"/>
    <property type="match status" value="1"/>
</dbReference>
<evidence type="ECO:0000259" key="13">
    <source>
        <dbReference type="PROSITE" id="PS50885"/>
    </source>
</evidence>
<dbReference type="PANTHER" id="PTHR45339">
    <property type="entry name" value="HYBRID SIGNAL TRANSDUCTION HISTIDINE KINASE J"/>
    <property type="match status" value="1"/>
</dbReference>
<dbReference type="PROSITE" id="PS50110">
    <property type="entry name" value="RESPONSE_REGULATORY"/>
    <property type="match status" value="3"/>
</dbReference>
<dbReference type="Gene3D" id="3.30.565.10">
    <property type="entry name" value="Histidine kinase-like ATPase, C-terminal domain"/>
    <property type="match status" value="1"/>
</dbReference>
<evidence type="ECO:0000256" key="4">
    <source>
        <dbReference type="ARBA" id="ARBA00022553"/>
    </source>
</evidence>
<keyword evidence="10" id="KW-0472">Membrane</keyword>
<evidence type="ECO:0000256" key="7">
    <source>
        <dbReference type="ARBA" id="ARBA00023012"/>
    </source>
</evidence>
<dbReference type="SMART" id="SM00065">
    <property type="entry name" value="GAF"/>
    <property type="match status" value="1"/>
</dbReference>
<dbReference type="CDD" id="cd00082">
    <property type="entry name" value="HisKA"/>
    <property type="match status" value="1"/>
</dbReference>
<dbReference type="CDD" id="cd00156">
    <property type="entry name" value="REC"/>
    <property type="match status" value="1"/>
</dbReference>
<dbReference type="Proteomes" id="UP000623842">
    <property type="component" value="Unassembled WGS sequence"/>
</dbReference>
<dbReference type="GO" id="GO:0016020">
    <property type="term" value="C:membrane"/>
    <property type="evidence" value="ECO:0007669"/>
    <property type="project" value="UniProtKB-SubCell"/>
</dbReference>
<dbReference type="InterPro" id="IPR001789">
    <property type="entry name" value="Sig_transdc_resp-reg_receiver"/>
</dbReference>
<accession>A0A919EN85</accession>
<dbReference type="Gene3D" id="6.10.340.10">
    <property type="match status" value="1"/>
</dbReference>
<comment type="catalytic activity">
    <reaction evidence="1">
        <text>ATP + protein L-histidine = ADP + protein N-phospho-L-histidine.</text>
        <dbReference type="EC" id="2.7.13.3"/>
    </reaction>
</comment>
<dbReference type="Gene3D" id="3.40.50.2300">
    <property type="match status" value="3"/>
</dbReference>
<dbReference type="SMART" id="SM00448">
    <property type="entry name" value="REC"/>
    <property type="match status" value="3"/>
</dbReference>
<comment type="caution">
    <text evidence="8">Lacks conserved residue(s) required for the propagation of feature annotation.</text>
</comment>
<dbReference type="InterPro" id="IPR036890">
    <property type="entry name" value="HATPase_C_sf"/>
</dbReference>
<feature type="coiled-coil region" evidence="9">
    <location>
        <begin position="601"/>
        <end position="704"/>
    </location>
</feature>
<evidence type="ECO:0000256" key="3">
    <source>
        <dbReference type="ARBA" id="ARBA00012438"/>
    </source>
</evidence>
<evidence type="ECO:0000313" key="15">
    <source>
        <dbReference type="Proteomes" id="UP000623842"/>
    </source>
</evidence>
<dbReference type="Gene3D" id="3.30.450.40">
    <property type="match status" value="1"/>
</dbReference>
<proteinExistence type="predicted"/>
<keyword evidence="4 8" id="KW-0597">Phosphoprotein</keyword>
<keyword evidence="15" id="KW-1185">Reference proteome</keyword>
<dbReference type="Pfam" id="PF02518">
    <property type="entry name" value="HATPase_c"/>
    <property type="match status" value="1"/>
</dbReference>
<dbReference type="CDD" id="cd16922">
    <property type="entry name" value="HATPase_EvgS-ArcB-TorS-like"/>
    <property type="match status" value="1"/>
</dbReference>
<feature type="domain" description="HAMP" evidence="13">
    <location>
        <begin position="342"/>
        <end position="394"/>
    </location>
</feature>
<dbReference type="EMBL" id="BNCK01000006">
    <property type="protein sequence ID" value="GHF98424.1"/>
    <property type="molecule type" value="Genomic_DNA"/>
</dbReference>
<name>A0A919EN85_9GAMM</name>
<comment type="caution">
    <text evidence="14">The sequence shown here is derived from an EMBL/GenBank/DDBJ whole genome shotgun (WGS) entry which is preliminary data.</text>
</comment>
<dbReference type="InterPro" id="IPR003661">
    <property type="entry name" value="HisK_dim/P_dom"/>
</dbReference>
<evidence type="ECO:0000313" key="14">
    <source>
        <dbReference type="EMBL" id="GHF98424.1"/>
    </source>
</evidence>
<feature type="transmembrane region" description="Helical" evidence="10">
    <location>
        <begin position="317"/>
        <end position="340"/>
    </location>
</feature>
<dbReference type="Pfam" id="PF00512">
    <property type="entry name" value="HisKA"/>
    <property type="match status" value="1"/>
</dbReference>
<dbReference type="SUPFAM" id="SSF158472">
    <property type="entry name" value="HAMP domain-like"/>
    <property type="match status" value="1"/>
</dbReference>
<dbReference type="RefSeq" id="WP_189771926.1">
    <property type="nucleotide sequence ID" value="NZ_BNCK01000006.1"/>
</dbReference>
<dbReference type="EC" id="2.7.13.3" evidence="3"/>
<dbReference type="Pfam" id="PF00672">
    <property type="entry name" value="HAMP"/>
    <property type="match status" value="1"/>
</dbReference>
<dbReference type="PROSITE" id="PS50109">
    <property type="entry name" value="HIS_KIN"/>
    <property type="match status" value="1"/>
</dbReference>
<dbReference type="PROSITE" id="PS50885">
    <property type="entry name" value="HAMP"/>
    <property type="match status" value="1"/>
</dbReference>
<gene>
    <name evidence="14" type="ORF">GCM10017161_28650</name>
</gene>
<evidence type="ECO:0000256" key="2">
    <source>
        <dbReference type="ARBA" id="ARBA00004370"/>
    </source>
</evidence>
<dbReference type="SMART" id="SM00387">
    <property type="entry name" value="HATPase_c"/>
    <property type="match status" value="1"/>
</dbReference>
<evidence type="ECO:0000256" key="5">
    <source>
        <dbReference type="ARBA" id="ARBA00022679"/>
    </source>
</evidence>
<keyword evidence="10" id="KW-0812">Transmembrane</keyword>
<evidence type="ECO:0000256" key="10">
    <source>
        <dbReference type="SAM" id="Phobius"/>
    </source>
</evidence>
<keyword evidence="10" id="KW-1133">Transmembrane helix</keyword>
<dbReference type="SMART" id="SM00388">
    <property type="entry name" value="HisKA"/>
    <property type="match status" value="1"/>
</dbReference>
<feature type="modified residue" description="4-aspartylphosphate" evidence="8">
    <location>
        <position position="1292"/>
    </location>
</feature>
<dbReference type="PANTHER" id="PTHR45339:SF1">
    <property type="entry name" value="HYBRID SIGNAL TRANSDUCTION HISTIDINE KINASE J"/>
    <property type="match status" value="1"/>
</dbReference>
<reference evidence="14" key="1">
    <citation type="journal article" date="2014" name="Int. J. Syst. Evol. Microbiol.">
        <title>Complete genome sequence of Corynebacterium casei LMG S-19264T (=DSM 44701T), isolated from a smear-ripened cheese.</title>
        <authorList>
            <consortium name="US DOE Joint Genome Institute (JGI-PGF)"/>
            <person name="Walter F."/>
            <person name="Albersmeier A."/>
            <person name="Kalinowski J."/>
            <person name="Ruckert C."/>
        </authorList>
    </citation>
    <scope>NUCLEOTIDE SEQUENCE</scope>
    <source>
        <strain evidence="14">KCTC 42731</strain>
    </source>
</reference>
<dbReference type="SUPFAM" id="SSF52172">
    <property type="entry name" value="CheY-like"/>
    <property type="match status" value="3"/>
</dbReference>
<feature type="domain" description="Response regulatory" evidence="12">
    <location>
        <begin position="1242"/>
        <end position="1358"/>
    </location>
</feature>
<comment type="subcellular location">
    <subcellularLocation>
        <location evidence="2">Membrane</location>
    </subcellularLocation>
</comment>
<evidence type="ECO:0000256" key="9">
    <source>
        <dbReference type="SAM" id="Coils"/>
    </source>
</evidence>
<keyword evidence="5" id="KW-0808">Transferase</keyword>
<evidence type="ECO:0000256" key="8">
    <source>
        <dbReference type="PROSITE-ProRule" id="PRU00169"/>
    </source>
</evidence>
<reference evidence="14" key="2">
    <citation type="submission" date="2020-09" db="EMBL/GenBank/DDBJ databases">
        <authorList>
            <person name="Sun Q."/>
            <person name="Kim S."/>
        </authorList>
    </citation>
    <scope>NUCLEOTIDE SEQUENCE</scope>
    <source>
        <strain evidence="14">KCTC 42731</strain>
    </source>
</reference>
<feature type="domain" description="Response regulatory" evidence="12">
    <location>
        <begin position="1101"/>
        <end position="1216"/>
    </location>
</feature>
<feature type="transmembrane region" description="Helical" evidence="10">
    <location>
        <begin position="12"/>
        <end position="31"/>
    </location>
</feature>
<dbReference type="PRINTS" id="PR00344">
    <property type="entry name" value="BCTRLSENSOR"/>
</dbReference>
<dbReference type="InterPro" id="IPR004358">
    <property type="entry name" value="Sig_transdc_His_kin-like_C"/>
</dbReference>
<evidence type="ECO:0000259" key="12">
    <source>
        <dbReference type="PROSITE" id="PS50110"/>
    </source>
</evidence>
<dbReference type="InterPro" id="IPR003660">
    <property type="entry name" value="HAMP_dom"/>
</dbReference>
<dbReference type="SMART" id="SM00304">
    <property type="entry name" value="HAMP"/>
    <property type="match status" value="1"/>
</dbReference>
<dbReference type="InterPro" id="IPR003594">
    <property type="entry name" value="HATPase_dom"/>
</dbReference>